<keyword evidence="6 14" id="KW-0411">Iron-sulfur</keyword>
<evidence type="ECO:0000256" key="8">
    <source>
        <dbReference type="ARBA" id="ARBA00024327"/>
    </source>
</evidence>
<evidence type="ECO:0000256" key="9">
    <source>
        <dbReference type="ARBA" id="ARBA00024386"/>
    </source>
</evidence>
<comment type="cofactor">
    <cofactor evidence="14">
        <name>[4Fe-4S] cluster</name>
        <dbReference type="ChEBI" id="CHEBI:49883"/>
    </cofactor>
    <text evidence="14">Binds 1 [4Fe-4S] cluster per subunit.</text>
</comment>
<keyword evidence="4 14" id="KW-0560">Oxidoreductase</keyword>
<dbReference type="InterPro" id="IPR014729">
    <property type="entry name" value="Rossmann-like_a/b/a_fold"/>
</dbReference>
<dbReference type="InterPro" id="IPR011798">
    <property type="entry name" value="APS_reductase"/>
</dbReference>
<evidence type="ECO:0000256" key="6">
    <source>
        <dbReference type="ARBA" id="ARBA00023014"/>
    </source>
</evidence>
<dbReference type="HAMAP" id="MF_00063">
    <property type="entry name" value="CysH"/>
    <property type="match status" value="1"/>
</dbReference>
<dbReference type="NCBIfam" id="TIGR02055">
    <property type="entry name" value="APS_reductase"/>
    <property type="match status" value="1"/>
</dbReference>
<evidence type="ECO:0000256" key="5">
    <source>
        <dbReference type="ARBA" id="ARBA00023004"/>
    </source>
</evidence>
<dbReference type="Gene3D" id="3.40.50.620">
    <property type="entry name" value="HUPs"/>
    <property type="match status" value="1"/>
</dbReference>
<feature type="domain" description="Phosphoadenosine phosphosulphate reductase" evidence="15">
    <location>
        <begin position="34"/>
        <end position="210"/>
    </location>
</feature>
<evidence type="ECO:0000256" key="2">
    <source>
        <dbReference type="ARBA" id="ARBA00022490"/>
    </source>
</evidence>
<dbReference type="SUPFAM" id="SSF52402">
    <property type="entry name" value="Adenine nucleotide alpha hydrolases-like"/>
    <property type="match status" value="1"/>
</dbReference>
<evidence type="ECO:0000256" key="13">
    <source>
        <dbReference type="ARBA" id="ARBA00048441"/>
    </source>
</evidence>
<evidence type="ECO:0000256" key="12">
    <source>
        <dbReference type="ARBA" id="ARBA00032041"/>
    </source>
</evidence>
<sequence>MSADTFDFLRVQRELAGKNPRAILKTALSLFDRIAIAFSGAEDVALVDLAAQLKPGVTVFTLDTGRLPPETYRLIETVRERYPIHLEILCPEASALERLVNEKGLFSFYRDGHQECCGIRKVEPLRRKLSGLDAWITGQRRDQNPTRQDLAEVEIDSVFSTPEHSLVKFNPLANWSSAQVWDYIEAYGVPYNELHRKGYRSIGCEPCTRAILPHQQEREGRWWWEEAGKKECGLHAGNLRADKAEEPHPRD</sequence>
<dbReference type="PIRSF" id="PIRSF000857">
    <property type="entry name" value="PAPS_reductase"/>
    <property type="match status" value="1"/>
</dbReference>
<dbReference type="PANTHER" id="PTHR46482">
    <property type="entry name" value="5'-ADENYLYLSULFATE REDUCTASE 3, CHLOROPLASTIC"/>
    <property type="match status" value="1"/>
</dbReference>
<keyword evidence="3 14" id="KW-0479">Metal-binding</keyword>
<evidence type="ECO:0000313" key="17">
    <source>
        <dbReference type="Proteomes" id="UP001497493"/>
    </source>
</evidence>
<dbReference type="EMBL" id="OZ026884">
    <property type="protein sequence ID" value="CAL1240312.1"/>
    <property type="molecule type" value="Genomic_DNA"/>
</dbReference>
<feature type="active site" description="Nucleophile; cysteine thiosulfonate intermediate" evidence="14">
    <location>
        <position position="232"/>
    </location>
</feature>
<comment type="pathway">
    <text evidence="8 14">Sulfur metabolism; hydrogen sulfide biosynthesis; sulfite from sulfate.</text>
</comment>
<feature type="binding site" evidence="14">
    <location>
        <position position="116"/>
    </location>
    <ligand>
        <name>[4Fe-4S] cluster</name>
        <dbReference type="ChEBI" id="CHEBI:49883"/>
    </ligand>
</feature>
<dbReference type="PANTHER" id="PTHR46482:SF9">
    <property type="entry name" value="5'-ADENYLYLSULFATE REDUCTASE 1, CHLOROPLASTIC"/>
    <property type="match status" value="1"/>
</dbReference>
<proteinExistence type="inferred from homology"/>
<protein>
    <recommendedName>
        <fullName evidence="10 14">Adenosine 5'-phosphosulfate reductase</fullName>
        <shortName evidence="14">APS reductase</shortName>
        <ecNumber evidence="9 14">1.8.4.10</ecNumber>
    </recommendedName>
    <alternativeName>
        <fullName evidence="12 14">5'-adenylylsulfate reductase</fullName>
    </alternativeName>
    <alternativeName>
        <fullName evidence="11 14">Thioredoxin-dependent 5'-adenylylsulfate reductase</fullName>
    </alternativeName>
</protein>
<comment type="subcellular location">
    <subcellularLocation>
        <location evidence="14">Cytoplasm</location>
    </subcellularLocation>
</comment>
<evidence type="ECO:0000313" key="16">
    <source>
        <dbReference type="EMBL" id="CAL1240312.1"/>
    </source>
</evidence>
<dbReference type="NCBIfam" id="TIGR00434">
    <property type="entry name" value="cysH"/>
    <property type="match status" value="1"/>
</dbReference>
<dbReference type="NCBIfam" id="NF002537">
    <property type="entry name" value="PRK02090.1"/>
    <property type="match status" value="1"/>
</dbReference>
<evidence type="ECO:0000259" key="15">
    <source>
        <dbReference type="Pfam" id="PF01507"/>
    </source>
</evidence>
<keyword evidence="2 14" id="KW-0963">Cytoplasm</keyword>
<dbReference type="InterPro" id="IPR004511">
    <property type="entry name" value="PAPS/APS_Rdtase"/>
</dbReference>
<gene>
    <name evidence="14 16" type="primary">cysH</name>
    <name evidence="16" type="ORF">MECH1_V1_1536</name>
</gene>
<evidence type="ECO:0000256" key="10">
    <source>
        <dbReference type="ARBA" id="ARBA00029514"/>
    </source>
</evidence>
<dbReference type="EC" id="1.8.4.10" evidence="9 14"/>
<dbReference type="RefSeq" id="WP_348759800.1">
    <property type="nucleotide sequence ID" value="NZ_OZ026884.1"/>
</dbReference>
<dbReference type="GO" id="GO:0004604">
    <property type="term" value="F:phosphoadenylyl-sulfate reductase (thioredoxin) activity"/>
    <property type="evidence" value="ECO:0007669"/>
    <property type="project" value="UniProtKB-EC"/>
</dbReference>
<keyword evidence="17" id="KW-1185">Reference proteome</keyword>
<comment type="function">
    <text evidence="7 14">Catalyzes the formation of sulfite from adenosine 5'-phosphosulfate (APS) using thioredoxin as an electron donor.</text>
</comment>
<feature type="binding site" evidence="14">
    <location>
        <position position="204"/>
    </location>
    <ligand>
        <name>[4Fe-4S] cluster</name>
        <dbReference type="ChEBI" id="CHEBI:49883"/>
    </ligand>
</feature>
<evidence type="ECO:0000256" key="7">
    <source>
        <dbReference type="ARBA" id="ARBA00024298"/>
    </source>
</evidence>
<evidence type="ECO:0000256" key="11">
    <source>
        <dbReference type="ARBA" id="ARBA00030894"/>
    </source>
</evidence>
<evidence type="ECO:0000256" key="1">
    <source>
        <dbReference type="ARBA" id="ARBA00009732"/>
    </source>
</evidence>
<dbReference type="Pfam" id="PF01507">
    <property type="entry name" value="PAPS_reduct"/>
    <property type="match status" value="1"/>
</dbReference>
<comment type="catalytic activity">
    <reaction evidence="13 14">
        <text>[thioredoxin]-disulfide + sulfite + AMP + 2 H(+) = adenosine 5'-phosphosulfate + [thioredoxin]-dithiol</text>
        <dbReference type="Rhea" id="RHEA:21976"/>
        <dbReference type="Rhea" id="RHEA-COMP:10698"/>
        <dbReference type="Rhea" id="RHEA-COMP:10700"/>
        <dbReference type="ChEBI" id="CHEBI:15378"/>
        <dbReference type="ChEBI" id="CHEBI:17359"/>
        <dbReference type="ChEBI" id="CHEBI:29950"/>
        <dbReference type="ChEBI" id="CHEBI:50058"/>
        <dbReference type="ChEBI" id="CHEBI:58243"/>
        <dbReference type="ChEBI" id="CHEBI:456215"/>
        <dbReference type="EC" id="1.8.4.10"/>
    </reaction>
</comment>
<organism evidence="16 17">
    <name type="scientific">Candidatus Methylocalor cossyra</name>
    <dbReference type="NCBI Taxonomy" id="3108543"/>
    <lineage>
        <taxon>Bacteria</taxon>
        <taxon>Pseudomonadati</taxon>
        <taxon>Pseudomonadota</taxon>
        <taxon>Gammaproteobacteria</taxon>
        <taxon>Methylococcales</taxon>
        <taxon>Methylococcaceae</taxon>
        <taxon>Candidatus Methylocalor</taxon>
    </lineage>
</organism>
<feature type="binding site" evidence="14">
    <location>
        <position position="117"/>
    </location>
    <ligand>
        <name>[4Fe-4S] cluster</name>
        <dbReference type="ChEBI" id="CHEBI:49883"/>
    </ligand>
</feature>
<dbReference type="Proteomes" id="UP001497493">
    <property type="component" value="Chromosome"/>
</dbReference>
<dbReference type="CDD" id="cd23945">
    <property type="entry name" value="PAPS_reductase"/>
    <property type="match status" value="1"/>
</dbReference>
<reference evidence="16 17" key="1">
    <citation type="submission" date="2024-04" db="EMBL/GenBank/DDBJ databases">
        <authorList>
            <person name="Cremers G."/>
        </authorList>
    </citation>
    <scope>NUCLEOTIDE SEQUENCE [LARGE SCALE GENOMIC DNA]</scope>
    <source>
        <strain evidence="16">MeCH1-AG</strain>
    </source>
</reference>
<accession>A0ABM9NI79</accession>
<dbReference type="InterPro" id="IPR002500">
    <property type="entry name" value="PAPS_reduct_dom"/>
</dbReference>
<keyword evidence="5 14" id="KW-0408">Iron</keyword>
<evidence type="ECO:0000256" key="14">
    <source>
        <dbReference type="HAMAP-Rule" id="MF_00063"/>
    </source>
</evidence>
<evidence type="ECO:0000256" key="4">
    <source>
        <dbReference type="ARBA" id="ARBA00023002"/>
    </source>
</evidence>
<comment type="similarity">
    <text evidence="1 14">Belongs to the PAPS reductase family. CysH subfamily.</text>
</comment>
<name>A0ABM9NI79_9GAMM</name>
<evidence type="ECO:0000256" key="3">
    <source>
        <dbReference type="ARBA" id="ARBA00022723"/>
    </source>
</evidence>
<feature type="binding site" evidence="14">
    <location>
        <position position="207"/>
    </location>
    <ligand>
        <name>[4Fe-4S] cluster</name>
        <dbReference type="ChEBI" id="CHEBI:49883"/>
    </ligand>
</feature>